<dbReference type="PIRSF" id="PIRSF018005">
    <property type="entry name" value="UCP018005"/>
    <property type="match status" value="1"/>
</dbReference>
<dbReference type="InterPro" id="IPR019257">
    <property type="entry name" value="MeTrfase_dom"/>
</dbReference>
<proteinExistence type="predicted"/>
<sequence>MLAARAYNNAEKGLPMLVERRTLPRAVNQAPRLKVVSSRPRISVESLEDAEERLHSLEAGLLEHPPRIASKFFYDEQGCALYEAICQLDEYYPTRTEKAIFERYRSEIACHLPQGGQWVDLGCGDGSKSWPWLPAVAASRYVGVDIAKDWLGSTLMTGAQRCPGMEFLGVVTDFTRPLLLRAVMRSNTTLPPIFFYPGSSIGNFTPAEALQLLCAIRAHLGPEGRLLIGVDAPKDAQMLEAAYADSLGITAAFNRNVLRVVNRLIGSNFIPQRFNHRAWYNQEENRIEMHLVAREPQTVQIGTRRCQYELGDTIVTEYSYKYSPERFEALLGMAGFKEIRRWSDPASLFNVYVAAPDFS</sequence>
<protein>
    <submittedName>
        <fullName evidence="4">L-histidine N(Alpha)-methyltransferase</fullName>
        <ecNumber evidence="4">2.1.1.44</ecNumber>
    </submittedName>
</protein>
<dbReference type="Pfam" id="PF10017">
    <property type="entry name" value="Methyltransf_33"/>
    <property type="match status" value="1"/>
</dbReference>
<reference evidence="5" key="1">
    <citation type="submission" date="2019-07" db="EMBL/GenBank/DDBJ databases">
        <title>Chitinimonas sp. nov., isolated from Ny-Alesund, arctica soil.</title>
        <authorList>
            <person name="Xu Q."/>
            <person name="Peng F."/>
        </authorList>
    </citation>
    <scope>NUCLEOTIDE SEQUENCE [LARGE SCALE GENOMIC DNA]</scope>
    <source>
        <strain evidence="5">R3-44</strain>
    </source>
</reference>
<dbReference type="GO" id="GO:0052706">
    <property type="term" value="F:L-histidine N(alpha)-methyltransferase activity"/>
    <property type="evidence" value="ECO:0007669"/>
    <property type="project" value="UniProtKB-EC"/>
</dbReference>
<dbReference type="InterPro" id="IPR017804">
    <property type="entry name" value="MeTrfase_EgtD-like"/>
</dbReference>
<gene>
    <name evidence="4" type="primary">egtD</name>
    <name evidence="4" type="ORF">FNU76_01260</name>
</gene>
<dbReference type="PANTHER" id="PTHR43397">
    <property type="entry name" value="ERGOTHIONEINE BIOSYNTHESIS PROTEIN 1"/>
    <property type="match status" value="1"/>
</dbReference>
<keyword evidence="2 4" id="KW-0808">Transferase</keyword>
<evidence type="ECO:0000313" key="4">
    <source>
        <dbReference type="EMBL" id="QDQ25089.1"/>
    </source>
</evidence>
<dbReference type="Proteomes" id="UP000317550">
    <property type="component" value="Chromosome"/>
</dbReference>
<accession>A0A516SAB0</accession>
<dbReference type="RefSeq" id="WP_143856014.1">
    <property type="nucleotide sequence ID" value="NZ_CP041730.1"/>
</dbReference>
<dbReference type="KEGG" id="cari:FNU76_01260"/>
<dbReference type="Gene3D" id="3.40.50.150">
    <property type="entry name" value="Vaccinia Virus protein VP39"/>
    <property type="match status" value="1"/>
</dbReference>
<evidence type="ECO:0000313" key="5">
    <source>
        <dbReference type="Proteomes" id="UP000317550"/>
    </source>
</evidence>
<dbReference type="InterPro" id="IPR029063">
    <property type="entry name" value="SAM-dependent_MTases_sf"/>
</dbReference>
<keyword evidence="5" id="KW-1185">Reference proteome</keyword>
<dbReference type="OrthoDB" id="5289726at2"/>
<evidence type="ECO:0000256" key="1">
    <source>
        <dbReference type="ARBA" id="ARBA00022603"/>
    </source>
</evidence>
<feature type="domain" description="Histidine-specific methyltransferase SAM-dependent" evidence="3">
    <location>
        <begin position="57"/>
        <end position="354"/>
    </location>
</feature>
<dbReference type="InterPro" id="IPR035094">
    <property type="entry name" value="EgtD"/>
</dbReference>
<evidence type="ECO:0000259" key="3">
    <source>
        <dbReference type="Pfam" id="PF10017"/>
    </source>
</evidence>
<dbReference type="SUPFAM" id="SSF53335">
    <property type="entry name" value="S-adenosyl-L-methionine-dependent methyltransferases"/>
    <property type="match status" value="1"/>
</dbReference>
<dbReference type="EC" id="2.1.1.44" evidence="4"/>
<keyword evidence="1 4" id="KW-0489">Methyltransferase</keyword>
<dbReference type="EMBL" id="CP041730">
    <property type="protein sequence ID" value="QDQ25089.1"/>
    <property type="molecule type" value="Genomic_DNA"/>
</dbReference>
<organism evidence="4 5">
    <name type="scientific">Chitinimonas arctica</name>
    <dbReference type="NCBI Taxonomy" id="2594795"/>
    <lineage>
        <taxon>Bacteria</taxon>
        <taxon>Pseudomonadati</taxon>
        <taxon>Pseudomonadota</taxon>
        <taxon>Betaproteobacteria</taxon>
        <taxon>Neisseriales</taxon>
        <taxon>Chitinibacteraceae</taxon>
        <taxon>Chitinimonas</taxon>
    </lineage>
</organism>
<dbReference type="GO" id="GO:0032259">
    <property type="term" value="P:methylation"/>
    <property type="evidence" value="ECO:0007669"/>
    <property type="project" value="UniProtKB-KW"/>
</dbReference>
<dbReference type="PANTHER" id="PTHR43397:SF1">
    <property type="entry name" value="ERGOTHIONEINE BIOSYNTHESIS PROTEIN 1"/>
    <property type="match status" value="1"/>
</dbReference>
<dbReference type="NCBIfam" id="TIGR03438">
    <property type="entry name" value="egtD_ergothio"/>
    <property type="match status" value="1"/>
</dbReference>
<evidence type="ECO:0000256" key="2">
    <source>
        <dbReference type="ARBA" id="ARBA00022679"/>
    </source>
</evidence>
<dbReference type="InterPro" id="IPR051128">
    <property type="entry name" value="EgtD_Methyltrsf_superfamily"/>
</dbReference>
<dbReference type="AlphaFoldDB" id="A0A516SAB0"/>
<name>A0A516SAB0_9NEIS</name>